<dbReference type="InterPro" id="IPR001683">
    <property type="entry name" value="PX_dom"/>
</dbReference>
<dbReference type="InterPro" id="IPR036871">
    <property type="entry name" value="PX_dom_sf"/>
</dbReference>
<dbReference type="Gene3D" id="1.20.5.110">
    <property type="match status" value="1"/>
</dbReference>
<dbReference type="Proteomes" id="UP000193498">
    <property type="component" value="Unassembled WGS sequence"/>
</dbReference>
<reference evidence="3 4" key="1">
    <citation type="submission" date="2016-07" db="EMBL/GenBank/DDBJ databases">
        <title>Pervasive Adenine N6-methylation of Active Genes in Fungi.</title>
        <authorList>
            <consortium name="DOE Joint Genome Institute"/>
            <person name="Mondo S.J."/>
            <person name="Dannebaum R.O."/>
            <person name="Kuo R.C."/>
            <person name="Labutti K."/>
            <person name="Haridas S."/>
            <person name="Kuo A."/>
            <person name="Salamov A."/>
            <person name="Ahrendt S.R."/>
            <person name="Lipzen A."/>
            <person name="Sullivan W."/>
            <person name="Andreopoulos W.B."/>
            <person name="Clum A."/>
            <person name="Lindquist E."/>
            <person name="Daum C."/>
            <person name="Ramamoorthy G.K."/>
            <person name="Gryganskyi A."/>
            <person name="Culley D."/>
            <person name="Magnuson J.K."/>
            <person name="James T.Y."/>
            <person name="O'Malley M.A."/>
            <person name="Stajich J.E."/>
            <person name="Spatafora J.W."/>
            <person name="Visel A."/>
            <person name="Grigoriev I.V."/>
        </authorList>
    </citation>
    <scope>NUCLEOTIDE SEQUENCE [LARGE SCALE GENOMIC DNA]</scope>
    <source>
        <strain evidence="3 4">CBS 931.73</strain>
    </source>
</reference>
<feature type="domain" description="PX" evidence="2">
    <location>
        <begin position="3"/>
        <end position="135"/>
    </location>
</feature>
<dbReference type="PANTHER" id="PTHR22775">
    <property type="entry name" value="SORTING NEXIN"/>
    <property type="match status" value="1"/>
</dbReference>
<dbReference type="FunCoup" id="A0A1Y1YPQ9">
    <property type="interactions" value="99"/>
</dbReference>
<keyword evidence="4" id="KW-1185">Reference proteome</keyword>
<dbReference type="PANTHER" id="PTHR22775:SF3">
    <property type="entry name" value="SORTING NEXIN-13"/>
    <property type="match status" value="1"/>
</dbReference>
<dbReference type="SUPFAM" id="SSF64268">
    <property type="entry name" value="PX domain"/>
    <property type="match status" value="1"/>
</dbReference>
<gene>
    <name evidence="3" type="ORF">K493DRAFT_279138</name>
</gene>
<sequence>MVDNIKTIRITDIEERKTPTAHVAYKISVQASVRSWSVYRRYSEFFQLHSALLRAVPKYQPPYPLPPKSYSLFASCKGIEFIEERREGLEKYLKGILNAPDSRWRDTSEWGAFLEIPKIKTTDLAKSFTSESWLDEANAIQTLIRENRAFLLRRDVHYSQQEIAAAHNCTLQAKKGIALLNQRLSTLENGLAYLAGTTSETAVISEGERSRRRDKLNKLFDEVSMLSKLIASGVRESPTTAPAAFISERDNLLHPRAAAKQTEGAPTSSRVFGNTRALPKETEKTTGLDNKGLLNLQQQIMHEQDSSLQQFSAILKRQLHIGVAVGQELDAHNQLLGELDQDLDRTQSKLKTSAKRLEKIK</sequence>
<dbReference type="AlphaFoldDB" id="A0A1Y1YPQ9"/>
<feature type="domain" description="T-SNARE coiled-coil homology" evidence="1">
    <location>
        <begin position="298"/>
        <end position="360"/>
    </location>
</feature>
<dbReference type="EMBL" id="MCFE01000089">
    <property type="protein sequence ID" value="ORX99991.1"/>
    <property type="molecule type" value="Genomic_DNA"/>
</dbReference>
<dbReference type="CDD" id="cd06897">
    <property type="entry name" value="PX_SNARE"/>
    <property type="match status" value="1"/>
</dbReference>
<evidence type="ECO:0000259" key="1">
    <source>
        <dbReference type="PROSITE" id="PS50192"/>
    </source>
</evidence>
<dbReference type="InParanoid" id="A0A1Y1YPQ9"/>
<dbReference type="PROSITE" id="PS50195">
    <property type="entry name" value="PX"/>
    <property type="match status" value="1"/>
</dbReference>
<dbReference type="PROSITE" id="PS50192">
    <property type="entry name" value="T_SNARE"/>
    <property type="match status" value="1"/>
</dbReference>
<dbReference type="Pfam" id="PF00787">
    <property type="entry name" value="PX"/>
    <property type="match status" value="1"/>
</dbReference>
<dbReference type="CDD" id="cd15858">
    <property type="entry name" value="SNARE_VAM7"/>
    <property type="match status" value="1"/>
</dbReference>
<evidence type="ECO:0000313" key="4">
    <source>
        <dbReference type="Proteomes" id="UP000193498"/>
    </source>
</evidence>
<evidence type="ECO:0000313" key="3">
    <source>
        <dbReference type="EMBL" id="ORX99991.1"/>
    </source>
</evidence>
<dbReference type="OrthoDB" id="428895at2759"/>
<accession>A0A1Y1YPQ9</accession>
<dbReference type="GO" id="GO:0035091">
    <property type="term" value="F:phosphatidylinositol binding"/>
    <property type="evidence" value="ECO:0007669"/>
    <property type="project" value="InterPro"/>
</dbReference>
<dbReference type="SMART" id="SM00312">
    <property type="entry name" value="PX"/>
    <property type="match status" value="1"/>
</dbReference>
<dbReference type="InterPro" id="IPR000727">
    <property type="entry name" value="T_SNARE_dom"/>
</dbReference>
<proteinExistence type="predicted"/>
<protein>
    <submittedName>
        <fullName evidence="3">Phox-like protein</fullName>
    </submittedName>
</protein>
<dbReference type="SMART" id="SM00397">
    <property type="entry name" value="t_SNARE"/>
    <property type="match status" value="1"/>
</dbReference>
<dbReference type="Gene3D" id="3.30.1520.10">
    <property type="entry name" value="Phox-like domain"/>
    <property type="match status" value="1"/>
</dbReference>
<organism evidence="3 4">
    <name type="scientific">Basidiobolus meristosporus CBS 931.73</name>
    <dbReference type="NCBI Taxonomy" id="1314790"/>
    <lineage>
        <taxon>Eukaryota</taxon>
        <taxon>Fungi</taxon>
        <taxon>Fungi incertae sedis</taxon>
        <taxon>Zoopagomycota</taxon>
        <taxon>Entomophthoromycotina</taxon>
        <taxon>Basidiobolomycetes</taxon>
        <taxon>Basidiobolales</taxon>
        <taxon>Basidiobolaceae</taxon>
        <taxon>Basidiobolus</taxon>
    </lineage>
</organism>
<name>A0A1Y1YPQ9_9FUNG</name>
<dbReference type="SUPFAM" id="SSF58038">
    <property type="entry name" value="SNARE fusion complex"/>
    <property type="match status" value="1"/>
</dbReference>
<evidence type="ECO:0000259" key="2">
    <source>
        <dbReference type="PROSITE" id="PS50195"/>
    </source>
</evidence>
<dbReference type="STRING" id="1314790.A0A1Y1YPQ9"/>
<comment type="caution">
    <text evidence="3">The sequence shown here is derived from an EMBL/GenBank/DDBJ whole genome shotgun (WGS) entry which is preliminary data.</text>
</comment>